<evidence type="ECO:0000256" key="4">
    <source>
        <dbReference type="SAM" id="Coils"/>
    </source>
</evidence>
<comment type="similarity">
    <text evidence="2">Belongs to the FliK family.</text>
</comment>
<dbReference type="CDD" id="cd17470">
    <property type="entry name" value="T3SS_Flik_C"/>
    <property type="match status" value="1"/>
</dbReference>
<evidence type="ECO:0000259" key="5">
    <source>
        <dbReference type="Pfam" id="PF02120"/>
    </source>
</evidence>
<dbReference type="KEGG" id="bfm:BP422_12770"/>
<dbReference type="PANTHER" id="PTHR37533:SF2">
    <property type="entry name" value="FLAGELLAR HOOK-LENGTH CONTROL PROTEIN"/>
    <property type="match status" value="1"/>
</dbReference>
<evidence type="ECO:0000256" key="3">
    <source>
        <dbReference type="ARBA" id="ARBA00022795"/>
    </source>
</evidence>
<feature type="coiled-coil region" evidence="4">
    <location>
        <begin position="343"/>
        <end position="373"/>
    </location>
</feature>
<name>A0A220MHR1_9BACL</name>
<evidence type="ECO:0000256" key="2">
    <source>
        <dbReference type="ARBA" id="ARBA00009149"/>
    </source>
</evidence>
<dbReference type="InterPro" id="IPR052563">
    <property type="entry name" value="FliK"/>
</dbReference>
<dbReference type="Gene3D" id="3.30.750.140">
    <property type="match status" value="1"/>
</dbReference>
<dbReference type="Proteomes" id="UP000197781">
    <property type="component" value="Chromosome"/>
</dbReference>
<keyword evidence="4" id="KW-0175">Coiled coil</keyword>
<dbReference type="GO" id="GO:0044780">
    <property type="term" value="P:bacterial-type flagellum assembly"/>
    <property type="evidence" value="ECO:0007669"/>
    <property type="project" value="InterPro"/>
</dbReference>
<comment type="function">
    <text evidence="1">Controls the length of the flagellar hook.</text>
</comment>
<keyword evidence="6" id="KW-0969">Cilium</keyword>
<feature type="domain" description="Flagellar hook-length control protein-like C-terminal" evidence="5">
    <location>
        <begin position="270"/>
        <end position="349"/>
    </location>
</feature>
<dbReference type="EMBL" id="CP018145">
    <property type="protein sequence ID" value="ASJ54349.1"/>
    <property type="molecule type" value="Genomic_DNA"/>
</dbReference>
<keyword evidence="6" id="KW-0282">Flagellum</keyword>
<dbReference type="PRINTS" id="PR01007">
    <property type="entry name" value="FLGHOOKFLIK"/>
</dbReference>
<dbReference type="InterPro" id="IPR001635">
    <property type="entry name" value="Flag_hook_Flik"/>
</dbReference>
<proteinExistence type="inferred from homology"/>
<protein>
    <submittedName>
        <fullName evidence="6">Flagellar hook-length control protein</fullName>
    </submittedName>
</protein>
<keyword evidence="3" id="KW-1005">Bacterial flagellum biogenesis</keyword>
<keyword evidence="6" id="KW-0966">Cell projection</keyword>
<sequence>MNVANLTPAVGSAGSVTATPVANAEGTGSGQLFSMQLMQVMDQVGNAEETAVASEGLSEEDMLALADLMALLAQLLGSGQTAQDELPTDAQHKFANAVEQLLGNAQGNAGQVSEDLKQILANLKKGEATPNELDKLAALLESLKNQKGNAEESKRSGLNLRSDVMANMNTTQQDTFKTISPLRLNQGLSAYKQEAGIQSQTVQSTLQSSLLNQDGNAEEGMLNGNGQSPIIASSNTQTQSVQTFQQQSVPTHHVNANQLTQQVTQLFVSKMQLTQNNGVHEARLILNPQSLGQVDVTITSQNGVITAQFHAETQAGKEMLDNQLPQLRAALTQQGLQVDRLEVNQQQDTAFNFQQQREQARQQQENRQQQDNDEQEFALDALVDSNESTEVLWNRLRETARGIDDIV</sequence>
<dbReference type="InterPro" id="IPR038610">
    <property type="entry name" value="FliK-like_C_sf"/>
</dbReference>
<dbReference type="RefSeq" id="WP_088908105.1">
    <property type="nucleotide sequence ID" value="NZ_CP018145.1"/>
</dbReference>
<evidence type="ECO:0000313" key="7">
    <source>
        <dbReference type="Proteomes" id="UP000197781"/>
    </source>
</evidence>
<dbReference type="InterPro" id="IPR021136">
    <property type="entry name" value="Flagellar_hook_control-like_C"/>
</dbReference>
<evidence type="ECO:0000256" key="1">
    <source>
        <dbReference type="ARBA" id="ARBA00003944"/>
    </source>
</evidence>
<dbReference type="Pfam" id="PF02120">
    <property type="entry name" value="Flg_hook"/>
    <property type="match status" value="1"/>
</dbReference>
<organism evidence="6 7">
    <name type="scientific">Brevibacillus formosus</name>
    <dbReference type="NCBI Taxonomy" id="54913"/>
    <lineage>
        <taxon>Bacteria</taxon>
        <taxon>Bacillati</taxon>
        <taxon>Bacillota</taxon>
        <taxon>Bacilli</taxon>
        <taxon>Bacillales</taxon>
        <taxon>Paenibacillaceae</taxon>
        <taxon>Brevibacillus</taxon>
    </lineage>
</organism>
<gene>
    <name evidence="6" type="ORF">BP422_12770</name>
</gene>
<dbReference type="GO" id="GO:0009424">
    <property type="term" value="C:bacterial-type flagellum hook"/>
    <property type="evidence" value="ECO:0007669"/>
    <property type="project" value="InterPro"/>
</dbReference>
<dbReference type="PANTHER" id="PTHR37533">
    <property type="entry name" value="FLAGELLAR HOOK-LENGTH CONTROL PROTEIN"/>
    <property type="match status" value="1"/>
</dbReference>
<accession>A0A220MHR1</accession>
<reference evidence="6 7" key="1">
    <citation type="submission" date="2016-11" db="EMBL/GenBank/DDBJ databases">
        <authorList>
            <person name="Jaros S."/>
            <person name="Januszkiewicz K."/>
            <person name="Wedrychowicz H."/>
        </authorList>
    </citation>
    <scope>NUCLEOTIDE SEQUENCE [LARGE SCALE GENOMIC DNA]</scope>
    <source>
        <strain evidence="6 7">NF2</strain>
    </source>
</reference>
<dbReference type="AlphaFoldDB" id="A0A220MHR1"/>
<evidence type="ECO:0000313" key="6">
    <source>
        <dbReference type="EMBL" id="ASJ54349.1"/>
    </source>
</evidence>